<evidence type="ECO:0000313" key="2">
    <source>
        <dbReference type="EMBL" id="NRS93604.1"/>
    </source>
</evidence>
<name>A0A8J8KCG3_9FLAO</name>
<dbReference type="EMBL" id="JABSNO010000024">
    <property type="protein sequence ID" value="NRS93604.1"/>
    <property type="molecule type" value="Genomic_DNA"/>
</dbReference>
<keyword evidence="3" id="KW-1185">Reference proteome</keyword>
<dbReference type="Pfam" id="PF20545">
    <property type="entry name" value="DUF6759"/>
    <property type="match status" value="1"/>
</dbReference>
<evidence type="ECO:0000259" key="1">
    <source>
        <dbReference type="Pfam" id="PF20545"/>
    </source>
</evidence>
<comment type="caution">
    <text evidence="2">The sequence shown here is derived from an EMBL/GenBank/DDBJ whole genome shotgun (WGS) entry which is preliminary data.</text>
</comment>
<proteinExistence type="predicted"/>
<dbReference type="RefSeq" id="WP_173780156.1">
    <property type="nucleotide sequence ID" value="NZ_JABSNO010000024.1"/>
</dbReference>
<evidence type="ECO:0000313" key="3">
    <source>
        <dbReference type="Proteomes" id="UP000610746"/>
    </source>
</evidence>
<accession>A0A8J8KCG3</accession>
<dbReference type="Proteomes" id="UP000610746">
    <property type="component" value="Unassembled WGS sequence"/>
</dbReference>
<dbReference type="InterPro" id="IPR046647">
    <property type="entry name" value="DUF6759"/>
</dbReference>
<sequence length="130" mass="14388">MMLVLSILNSCESVSYPYRADPISQEESFEELMIIDAVDRKARAIAAANQFLNDGPEDTVAAILIENESNCDVIIKIFGIKNYTLPIPKNGKNFLVVPKGNYSLKGEVCNTIYNSTKNITQSINLKLSVN</sequence>
<dbReference type="AlphaFoldDB" id="A0A8J8KCG3"/>
<organism evidence="2 3">
    <name type="scientific">Frigoriflavimonas asaccharolytica</name>
    <dbReference type="NCBI Taxonomy" id="2735899"/>
    <lineage>
        <taxon>Bacteria</taxon>
        <taxon>Pseudomonadati</taxon>
        <taxon>Bacteroidota</taxon>
        <taxon>Flavobacteriia</taxon>
        <taxon>Flavobacteriales</taxon>
        <taxon>Weeksellaceae</taxon>
        <taxon>Frigoriflavimonas</taxon>
    </lineage>
</organism>
<gene>
    <name evidence="2" type="ORF">HNQ03_002695</name>
</gene>
<feature type="domain" description="DUF6759" evidence="1">
    <location>
        <begin position="40"/>
        <end position="128"/>
    </location>
</feature>
<protein>
    <recommendedName>
        <fullName evidence="1">DUF6759 domain-containing protein</fullName>
    </recommendedName>
</protein>
<reference evidence="2" key="1">
    <citation type="submission" date="2020-05" db="EMBL/GenBank/DDBJ databases">
        <title>Genomic Encyclopedia of Type Strains, Phase IV (KMG-V): Genome sequencing to study the core and pangenomes of soil and plant-associated prokaryotes.</title>
        <authorList>
            <person name="Whitman W."/>
        </authorList>
    </citation>
    <scope>NUCLEOTIDE SEQUENCE</scope>
    <source>
        <strain evidence="2">16F</strain>
    </source>
</reference>